<proteinExistence type="predicted"/>
<dbReference type="Gene3D" id="2.70.70.10">
    <property type="entry name" value="Glucose Permease (Domain IIA)"/>
    <property type="match status" value="1"/>
</dbReference>
<protein>
    <submittedName>
        <fullName evidence="2">Peptidase M23 family protein</fullName>
    </submittedName>
</protein>
<dbReference type="PANTHER" id="PTHR21666">
    <property type="entry name" value="PEPTIDASE-RELATED"/>
    <property type="match status" value="1"/>
</dbReference>
<dbReference type="RefSeq" id="WP_155980516.1">
    <property type="nucleotide sequence ID" value="NZ_LAOJ01000001.1"/>
</dbReference>
<evidence type="ECO:0000259" key="1">
    <source>
        <dbReference type="Pfam" id="PF01551"/>
    </source>
</evidence>
<dbReference type="STRING" id="33990.A3306_03485"/>
<dbReference type="Pfam" id="PF01551">
    <property type="entry name" value="Peptidase_M23"/>
    <property type="match status" value="1"/>
</dbReference>
<dbReference type="CDD" id="cd12797">
    <property type="entry name" value="M23_peptidase"/>
    <property type="match status" value="1"/>
</dbReference>
<name>A0A0F3QLK3_RICBE</name>
<dbReference type="InterPro" id="IPR016047">
    <property type="entry name" value="M23ase_b-sheet_dom"/>
</dbReference>
<gene>
    <name evidence="2" type="ORF">RBEMOGI_0947</name>
</gene>
<dbReference type="InterPro" id="IPR050570">
    <property type="entry name" value="Cell_wall_metabolism_enzyme"/>
</dbReference>
<dbReference type="EMBL" id="LAOJ01000001">
    <property type="protein sequence ID" value="KJV92319.1"/>
    <property type="molecule type" value="Genomic_DNA"/>
</dbReference>
<dbReference type="InterPro" id="IPR011055">
    <property type="entry name" value="Dup_hybrid_motif"/>
</dbReference>
<dbReference type="SUPFAM" id="SSF51261">
    <property type="entry name" value="Duplicated hybrid motif"/>
    <property type="match status" value="1"/>
</dbReference>
<dbReference type="PANTHER" id="PTHR21666:SF270">
    <property type="entry name" value="MUREIN HYDROLASE ACTIVATOR ENVC"/>
    <property type="match status" value="1"/>
</dbReference>
<dbReference type="GO" id="GO:0004222">
    <property type="term" value="F:metalloendopeptidase activity"/>
    <property type="evidence" value="ECO:0007669"/>
    <property type="project" value="TreeGrafter"/>
</dbReference>
<dbReference type="AlphaFoldDB" id="A0A0F3QLK3"/>
<dbReference type="Proteomes" id="UP000033689">
    <property type="component" value="Unassembled WGS sequence"/>
</dbReference>
<comment type="caution">
    <text evidence="2">The sequence shown here is derived from an EMBL/GenBank/DDBJ whole genome shotgun (WGS) entry which is preliminary data.</text>
</comment>
<feature type="domain" description="M23ase beta-sheet core" evidence="1">
    <location>
        <begin position="164"/>
        <end position="252"/>
    </location>
</feature>
<dbReference type="PATRIC" id="fig|1359194.3.peg.958"/>
<organism evidence="2 3">
    <name type="scientific">Rickettsia bellii str. RML Mogi</name>
    <dbReference type="NCBI Taxonomy" id="1359194"/>
    <lineage>
        <taxon>Bacteria</taxon>
        <taxon>Pseudomonadati</taxon>
        <taxon>Pseudomonadota</taxon>
        <taxon>Alphaproteobacteria</taxon>
        <taxon>Rickettsiales</taxon>
        <taxon>Rickettsiaceae</taxon>
        <taxon>Rickettsieae</taxon>
        <taxon>Rickettsia</taxon>
        <taxon>belli group</taxon>
    </lineage>
</organism>
<accession>A0A0F3QLK3</accession>
<sequence length="258" mass="28185">MKYPVAYSFYLKNWLRHLCSSFGTHVLSVYAPFLGLQIPCSFPNKTSYANSLLTRCILGTILCFSLTACVDQPPAPIEYKERGITVSNSGNVIDNDEGIITSSTIEEAPKLEVSGSLEEPAIETTENDNDAVVIPTTKHDEEITKLIFEKPLDGEIVTEFKEGKNKGIDIAVLEESSVNSIGSGIVIFSGNNAQFGNLVIVKLDKDDLEVAYAGLKDLSVKKGDKVTKTSIIGHVEDKLYLAMRKGKVAVDPTKYIAF</sequence>
<reference evidence="2 3" key="1">
    <citation type="submission" date="2015-02" db="EMBL/GenBank/DDBJ databases">
        <title>Genome Sequencing of Rickettsiales.</title>
        <authorList>
            <person name="Daugherty S.C."/>
            <person name="Su Q."/>
            <person name="Abolude K."/>
            <person name="Beier-Sexton M."/>
            <person name="Carlyon J.A."/>
            <person name="Carter R."/>
            <person name="Day N.P."/>
            <person name="Dumler S.J."/>
            <person name="Dyachenko V."/>
            <person name="Godinez A."/>
            <person name="Kurtti T.J."/>
            <person name="Lichay M."/>
            <person name="Mullins K.E."/>
            <person name="Ott S."/>
            <person name="Pappas-Brown V."/>
            <person name="Paris D.H."/>
            <person name="Patel P."/>
            <person name="Richards A.L."/>
            <person name="Sadzewicz L."/>
            <person name="Sears K."/>
            <person name="Seidman D."/>
            <person name="Sengamalay N."/>
            <person name="Stenos J."/>
            <person name="Tallon L.J."/>
            <person name="Vincent G."/>
            <person name="Fraser C.M."/>
            <person name="Munderloh U."/>
            <person name="Dunning-Hotopp J.C."/>
        </authorList>
    </citation>
    <scope>NUCLEOTIDE SEQUENCE [LARGE SCALE GENOMIC DNA]</scope>
    <source>
        <strain evidence="2 3">RML Mogi</strain>
    </source>
</reference>
<evidence type="ECO:0000313" key="2">
    <source>
        <dbReference type="EMBL" id="KJV92319.1"/>
    </source>
</evidence>
<evidence type="ECO:0000313" key="3">
    <source>
        <dbReference type="Proteomes" id="UP000033689"/>
    </source>
</evidence>